<gene>
    <name evidence="9" type="ORF">QWY15_03160</name>
</gene>
<dbReference type="InterPro" id="IPR050445">
    <property type="entry name" value="Bact_polysacc_biosynth/exp"/>
</dbReference>
<feature type="transmembrane region" description="Helical" evidence="7">
    <location>
        <begin position="174"/>
        <end position="195"/>
    </location>
</feature>
<evidence type="ECO:0000256" key="2">
    <source>
        <dbReference type="ARBA" id="ARBA00006683"/>
    </source>
</evidence>
<accession>A0ABT8MN43</accession>
<keyword evidence="4 7" id="KW-0812">Transmembrane</keyword>
<evidence type="ECO:0000313" key="10">
    <source>
        <dbReference type="Proteomes" id="UP001172054"/>
    </source>
</evidence>
<comment type="similarity">
    <text evidence="2">Belongs to the CpsC/CapA family.</text>
</comment>
<dbReference type="Proteomes" id="UP001172054">
    <property type="component" value="Unassembled WGS sequence"/>
</dbReference>
<organism evidence="9 10">
    <name type="scientific">Planococcus liqunii</name>
    <dbReference type="NCBI Taxonomy" id="3058394"/>
    <lineage>
        <taxon>Bacteria</taxon>
        <taxon>Bacillati</taxon>
        <taxon>Bacillota</taxon>
        <taxon>Bacilli</taxon>
        <taxon>Bacillales</taxon>
        <taxon>Caryophanaceae</taxon>
        <taxon>Planococcus</taxon>
    </lineage>
</organism>
<keyword evidence="6 7" id="KW-0472">Membrane</keyword>
<dbReference type="EMBL" id="JAUJWW010000001">
    <property type="protein sequence ID" value="MDN7226284.1"/>
    <property type="molecule type" value="Genomic_DNA"/>
</dbReference>
<sequence>MESTFNVKEFLIALRKRLPLIIIVTLLFVALSGIVSYTMMKPIYQASTQILVNQKITSPLQSNDLNIDANIQLVETYNIIIKSPAILSEVIEELELKESVSDLDKSITVSSEENAQILTLEVEDASMERAVLIANTTASVFQAKIKTLMNVDNVNILAPAIVPVDPEPVKPDPLFNMAIGAIIGFMLGTGLAILIEQMNTTIRKEEDIEEITGLQVLGIVSNVPGSKEYKRTTNINEKKELIADVDAEKIKGVSNPKIGGSY</sequence>
<comment type="caution">
    <text evidence="9">The sequence shown here is derived from an EMBL/GenBank/DDBJ whole genome shotgun (WGS) entry which is preliminary data.</text>
</comment>
<reference evidence="9 10" key="1">
    <citation type="submission" date="2023-06" db="EMBL/GenBank/DDBJ databases">
        <title>Novel species in genus Planococcus.</title>
        <authorList>
            <person name="Ning S."/>
        </authorList>
    </citation>
    <scope>NUCLEOTIDE SEQUENCE [LARGE SCALE GENOMIC DNA]</scope>
    <source>
        <strain evidence="9 10">N064</strain>
    </source>
</reference>
<evidence type="ECO:0000259" key="8">
    <source>
        <dbReference type="Pfam" id="PF02706"/>
    </source>
</evidence>
<evidence type="ECO:0000313" key="9">
    <source>
        <dbReference type="EMBL" id="MDN7226284.1"/>
    </source>
</evidence>
<feature type="domain" description="Polysaccharide chain length determinant N-terminal" evidence="8">
    <location>
        <begin position="4"/>
        <end position="94"/>
    </location>
</feature>
<dbReference type="PANTHER" id="PTHR32309:SF13">
    <property type="entry name" value="FERRIC ENTEROBACTIN TRANSPORT PROTEIN FEPE"/>
    <property type="match status" value="1"/>
</dbReference>
<proteinExistence type="inferred from homology"/>
<evidence type="ECO:0000256" key="7">
    <source>
        <dbReference type="SAM" id="Phobius"/>
    </source>
</evidence>
<protein>
    <submittedName>
        <fullName evidence="9">Wzz/FepE/Etk N-terminal domain-containing protein</fullName>
    </submittedName>
</protein>
<dbReference type="RefSeq" id="WP_301725380.1">
    <property type="nucleotide sequence ID" value="NZ_JAUJWW010000001.1"/>
</dbReference>
<keyword evidence="10" id="KW-1185">Reference proteome</keyword>
<name>A0ABT8MN43_9BACL</name>
<keyword evidence="3" id="KW-1003">Cell membrane</keyword>
<dbReference type="PANTHER" id="PTHR32309">
    <property type="entry name" value="TYROSINE-PROTEIN KINASE"/>
    <property type="match status" value="1"/>
</dbReference>
<dbReference type="InterPro" id="IPR003856">
    <property type="entry name" value="LPS_length_determ_N"/>
</dbReference>
<evidence type="ECO:0000256" key="5">
    <source>
        <dbReference type="ARBA" id="ARBA00022989"/>
    </source>
</evidence>
<comment type="subcellular location">
    <subcellularLocation>
        <location evidence="1">Cell membrane</location>
        <topology evidence="1">Multi-pass membrane protein</topology>
    </subcellularLocation>
</comment>
<evidence type="ECO:0000256" key="3">
    <source>
        <dbReference type="ARBA" id="ARBA00022475"/>
    </source>
</evidence>
<feature type="transmembrane region" description="Helical" evidence="7">
    <location>
        <begin position="20"/>
        <end position="40"/>
    </location>
</feature>
<keyword evidence="5 7" id="KW-1133">Transmembrane helix</keyword>
<evidence type="ECO:0000256" key="6">
    <source>
        <dbReference type="ARBA" id="ARBA00023136"/>
    </source>
</evidence>
<evidence type="ECO:0000256" key="4">
    <source>
        <dbReference type="ARBA" id="ARBA00022692"/>
    </source>
</evidence>
<evidence type="ECO:0000256" key="1">
    <source>
        <dbReference type="ARBA" id="ARBA00004651"/>
    </source>
</evidence>
<dbReference type="Pfam" id="PF02706">
    <property type="entry name" value="Wzz"/>
    <property type="match status" value="1"/>
</dbReference>